<comment type="caution">
    <text evidence="2">The sequence shown here is derived from an EMBL/GenBank/DDBJ whole genome shotgun (WGS) entry which is preliminary data.</text>
</comment>
<proteinExistence type="predicted"/>
<gene>
    <name evidence="2" type="ORF">SAMN05216268_10654</name>
</gene>
<dbReference type="AlphaFoldDB" id="A0A9X8MT76"/>
<organism evidence="2 3">
    <name type="scientific">Streptomyces yunnanensis</name>
    <dbReference type="NCBI Taxonomy" id="156453"/>
    <lineage>
        <taxon>Bacteria</taxon>
        <taxon>Bacillati</taxon>
        <taxon>Actinomycetota</taxon>
        <taxon>Actinomycetes</taxon>
        <taxon>Kitasatosporales</taxon>
        <taxon>Streptomycetaceae</taxon>
        <taxon>Streptomyces</taxon>
    </lineage>
</organism>
<accession>A0A9X8MT76</accession>
<sequence>MSTATAPAMSAADRAAHQAGSHVRVSLEVQRAVARFETAALRVEELSGLDARGMSGAQFDSLVLAQDTMAESRRVLELAGLLHLIDTASKAVAR</sequence>
<feature type="compositionally biased region" description="Low complexity" evidence="1">
    <location>
        <begin position="1"/>
        <end position="13"/>
    </location>
</feature>
<protein>
    <submittedName>
        <fullName evidence="2">Uncharacterized protein</fullName>
    </submittedName>
</protein>
<feature type="region of interest" description="Disordered" evidence="1">
    <location>
        <begin position="1"/>
        <end position="22"/>
    </location>
</feature>
<evidence type="ECO:0000313" key="2">
    <source>
        <dbReference type="EMBL" id="SHL74555.1"/>
    </source>
</evidence>
<reference evidence="3" key="1">
    <citation type="submission" date="2016-11" db="EMBL/GenBank/DDBJ databases">
        <authorList>
            <person name="Jaros S."/>
            <person name="Januszkiewicz K."/>
            <person name="Wedrychowicz H."/>
        </authorList>
    </citation>
    <scope>NUCLEOTIDE SEQUENCE [LARGE SCALE GENOMIC DNA]</scope>
    <source>
        <strain evidence="3">CGMCC 4.3555</strain>
    </source>
</reference>
<name>A0A9X8MT76_9ACTN</name>
<evidence type="ECO:0000256" key="1">
    <source>
        <dbReference type="SAM" id="MobiDB-lite"/>
    </source>
</evidence>
<dbReference type="Proteomes" id="UP000184388">
    <property type="component" value="Unassembled WGS sequence"/>
</dbReference>
<dbReference type="EMBL" id="FRBK01000006">
    <property type="protein sequence ID" value="SHL74555.1"/>
    <property type="molecule type" value="Genomic_DNA"/>
</dbReference>
<evidence type="ECO:0000313" key="3">
    <source>
        <dbReference type="Proteomes" id="UP000184388"/>
    </source>
</evidence>